<dbReference type="AlphaFoldDB" id="A0AAN7VSE1"/>
<gene>
    <name evidence="1" type="ORF">LTR97_005503</name>
</gene>
<dbReference type="InterPro" id="IPR006175">
    <property type="entry name" value="YjgF/YER057c/UK114"/>
</dbReference>
<dbReference type="PANTHER" id="PTHR11803:SF39">
    <property type="entry name" value="2-IMINOBUTANOATE_2-IMINOPROPANOATE DEAMINASE"/>
    <property type="match status" value="1"/>
</dbReference>
<evidence type="ECO:0000313" key="1">
    <source>
        <dbReference type="EMBL" id="KAK5700984.1"/>
    </source>
</evidence>
<accession>A0AAN7VSE1</accession>
<proteinExistence type="predicted"/>
<name>A0AAN7VSE1_9PEZI</name>
<dbReference type="GO" id="GO:0019239">
    <property type="term" value="F:deaminase activity"/>
    <property type="evidence" value="ECO:0007669"/>
    <property type="project" value="TreeGrafter"/>
</dbReference>
<dbReference type="Proteomes" id="UP001310594">
    <property type="component" value="Unassembled WGS sequence"/>
</dbReference>
<reference evidence="1" key="1">
    <citation type="submission" date="2023-08" db="EMBL/GenBank/DDBJ databases">
        <title>Black Yeasts Isolated from many extreme environments.</title>
        <authorList>
            <person name="Coleine C."/>
            <person name="Stajich J.E."/>
            <person name="Selbmann L."/>
        </authorList>
    </citation>
    <scope>NUCLEOTIDE SEQUENCE</scope>
    <source>
        <strain evidence="1">CCFEE 5810</strain>
    </source>
</reference>
<dbReference type="PANTHER" id="PTHR11803">
    <property type="entry name" value="2-IMINOBUTANOATE/2-IMINOPROPANOATE DEAMINASE RIDA"/>
    <property type="match status" value="1"/>
</dbReference>
<protein>
    <submittedName>
        <fullName evidence="1">Uncharacterized protein</fullName>
    </submittedName>
</protein>
<organism evidence="1 2">
    <name type="scientific">Elasticomyces elasticus</name>
    <dbReference type="NCBI Taxonomy" id="574655"/>
    <lineage>
        <taxon>Eukaryota</taxon>
        <taxon>Fungi</taxon>
        <taxon>Dikarya</taxon>
        <taxon>Ascomycota</taxon>
        <taxon>Pezizomycotina</taxon>
        <taxon>Dothideomycetes</taxon>
        <taxon>Dothideomycetidae</taxon>
        <taxon>Mycosphaerellales</taxon>
        <taxon>Teratosphaeriaceae</taxon>
        <taxon>Elasticomyces</taxon>
    </lineage>
</organism>
<dbReference type="SUPFAM" id="SSF55298">
    <property type="entry name" value="YjgF-like"/>
    <property type="match status" value="1"/>
</dbReference>
<dbReference type="InterPro" id="IPR035959">
    <property type="entry name" value="RutC-like_sf"/>
</dbReference>
<dbReference type="Pfam" id="PF01042">
    <property type="entry name" value="Ribonuc_L-PSP"/>
    <property type="match status" value="1"/>
</dbReference>
<dbReference type="GO" id="GO:0005829">
    <property type="term" value="C:cytosol"/>
    <property type="evidence" value="ECO:0007669"/>
    <property type="project" value="TreeGrafter"/>
</dbReference>
<sequence length="131" mass="14487">MSDLQYYAYDGAGNRLPPNKDRVECSGQERGWDPSSMEISDDVDAQISQAFSNVDLALRDAGVKDGFKQVFSIKSYHVGPMDETVFASMKKNMAHWLPSHKPIWTQLGVAALGLPAMKVEIDIVAIDGLRE</sequence>
<dbReference type="Gene3D" id="3.30.1330.40">
    <property type="entry name" value="RutC-like"/>
    <property type="match status" value="1"/>
</dbReference>
<comment type="caution">
    <text evidence="1">The sequence shown here is derived from an EMBL/GenBank/DDBJ whole genome shotgun (WGS) entry which is preliminary data.</text>
</comment>
<dbReference type="EMBL" id="JAVRQU010000007">
    <property type="protein sequence ID" value="KAK5700984.1"/>
    <property type="molecule type" value="Genomic_DNA"/>
</dbReference>
<dbReference type="GO" id="GO:0005739">
    <property type="term" value="C:mitochondrion"/>
    <property type="evidence" value="ECO:0007669"/>
    <property type="project" value="TreeGrafter"/>
</dbReference>
<evidence type="ECO:0000313" key="2">
    <source>
        <dbReference type="Proteomes" id="UP001310594"/>
    </source>
</evidence>